<dbReference type="Proteomes" id="UP001438953">
    <property type="component" value="Unassembled WGS sequence"/>
</dbReference>
<dbReference type="SUPFAM" id="SSF53474">
    <property type="entry name" value="alpha/beta-Hydrolases"/>
    <property type="match status" value="1"/>
</dbReference>
<keyword evidence="3" id="KW-1185">Reference proteome</keyword>
<dbReference type="Pfam" id="PF12697">
    <property type="entry name" value="Abhydrolase_6"/>
    <property type="match status" value="1"/>
</dbReference>
<dbReference type="InterPro" id="IPR000639">
    <property type="entry name" value="Epox_hydrolase-like"/>
</dbReference>
<proteinExistence type="predicted"/>
<dbReference type="PRINTS" id="PR00412">
    <property type="entry name" value="EPOXHYDRLASE"/>
</dbReference>
<dbReference type="PANTHER" id="PTHR43798">
    <property type="entry name" value="MONOACYLGLYCEROL LIPASE"/>
    <property type="match status" value="1"/>
</dbReference>
<evidence type="ECO:0000313" key="2">
    <source>
        <dbReference type="EMBL" id="MER5171082.1"/>
    </source>
</evidence>
<feature type="domain" description="AB hydrolase-1" evidence="1">
    <location>
        <begin position="37"/>
        <end position="268"/>
    </location>
</feature>
<dbReference type="InterPro" id="IPR000073">
    <property type="entry name" value="AB_hydrolase_1"/>
</dbReference>
<protein>
    <submittedName>
        <fullName evidence="2">Alpha/beta hydrolase</fullName>
    </submittedName>
</protein>
<organism evidence="2 3">
    <name type="scientific">Thioclava kandeliae</name>
    <dbReference type="NCBI Taxonomy" id="3070818"/>
    <lineage>
        <taxon>Bacteria</taxon>
        <taxon>Pseudomonadati</taxon>
        <taxon>Pseudomonadota</taxon>
        <taxon>Alphaproteobacteria</taxon>
        <taxon>Rhodobacterales</taxon>
        <taxon>Paracoccaceae</taxon>
        <taxon>Thioclava</taxon>
    </lineage>
</organism>
<dbReference type="GO" id="GO:0016787">
    <property type="term" value="F:hydrolase activity"/>
    <property type="evidence" value="ECO:0007669"/>
    <property type="project" value="UniProtKB-KW"/>
</dbReference>
<accession>A0ABV1SDU9</accession>
<evidence type="ECO:0000313" key="3">
    <source>
        <dbReference type="Proteomes" id="UP001438953"/>
    </source>
</evidence>
<dbReference type="Gene3D" id="3.40.50.1820">
    <property type="entry name" value="alpha/beta hydrolase"/>
    <property type="match status" value="1"/>
</dbReference>
<dbReference type="InterPro" id="IPR050266">
    <property type="entry name" value="AB_hydrolase_sf"/>
</dbReference>
<dbReference type="PRINTS" id="PR00111">
    <property type="entry name" value="ABHYDROLASE"/>
</dbReference>
<name>A0ABV1SDU9_9RHOB</name>
<evidence type="ECO:0000259" key="1">
    <source>
        <dbReference type="Pfam" id="PF12697"/>
    </source>
</evidence>
<dbReference type="EMBL" id="JAYWLC010000003">
    <property type="protein sequence ID" value="MER5171082.1"/>
    <property type="molecule type" value="Genomic_DNA"/>
</dbReference>
<dbReference type="PANTHER" id="PTHR43798:SF33">
    <property type="entry name" value="HYDROLASE, PUTATIVE (AFU_ORTHOLOGUE AFUA_2G14860)-RELATED"/>
    <property type="match status" value="1"/>
</dbReference>
<comment type="caution">
    <text evidence="2">The sequence shown here is derived from an EMBL/GenBank/DDBJ whole genome shotgun (WGS) entry which is preliminary data.</text>
</comment>
<keyword evidence="2" id="KW-0378">Hydrolase</keyword>
<reference evidence="2 3" key="2">
    <citation type="submission" date="2024-06" db="EMBL/GenBank/DDBJ databases">
        <title>Thioclava kandeliae sp. nov. from a rhizosphere soil sample of Kandelia candel in a mangrove.</title>
        <authorList>
            <person name="Mu T."/>
        </authorList>
    </citation>
    <scope>NUCLEOTIDE SEQUENCE [LARGE SCALE GENOMIC DNA]</scope>
    <source>
        <strain evidence="2 3">CPCC 100088</strain>
    </source>
</reference>
<sequence>MTDAPDIASEMITYGRQPLETGITMEYARKGHGPHSFVLVHGYGDSWYSFYGMMQAFPDSCSVLAVSLRGFGESDKPETSYSIGQHAEDVIALLQALGTGPSVIVGHSMGTFIAREIALRAPGLAQKLVLVDTAATGATPPLVALARDLSELQDPLPRSFAHEFQAGTCVNPLGGGMTLDKIVDESMKAPAHVWKSALAGLLDYRPPAGPFPELAQLTLPVLLVWGAHDEIFLREDQDTLLAALPDARLSVYAAAGHAPNWEVPEELCSEIRNFCGL</sequence>
<dbReference type="InterPro" id="IPR029058">
    <property type="entry name" value="AB_hydrolase_fold"/>
</dbReference>
<dbReference type="RefSeq" id="WP_350935232.1">
    <property type="nucleotide sequence ID" value="NZ_JAYWLC010000003.1"/>
</dbReference>
<reference evidence="2 3" key="1">
    <citation type="submission" date="2024-01" db="EMBL/GenBank/DDBJ databases">
        <authorList>
            <person name="Deng Y."/>
            <person name="Su J."/>
        </authorList>
    </citation>
    <scope>NUCLEOTIDE SEQUENCE [LARGE SCALE GENOMIC DNA]</scope>
    <source>
        <strain evidence="2 3">CPCC 100088</strain>
    </source>
</reference>
<gene>
    <name evidence="2" type="ORF">VSX56_04770</name>
</gene>